<sequence>MSKTAGLFPPEQAASNKLYSSGSAIHAIRKARRLLYEHRVRFVWIRNLRSLISNGQEGMYLTFSRPSEMRKEQENYLINLLKVYAHFELITHELTPQIGPRSQLVASVVCLSKGQSLANWQHSREGRWDEPVG</sequence>
<evidence type="ECO:0000313" key="2">
    <source>
        <dbReference type="Proteomes" id="UP000177281"/>
    </source>
</evidence>
<protein>
    <submittedName>
        <fullName evidence="1">Uncharacterized protein</fullName>
    </submittedName>
</protein>
<dbReference type="Proteomes" id="UP000177281">
    <property type="component" value="Unassembled WGS sequence"/>
</dbReference>
<dbReference type="EMBL" id="MFFB01000018">
    <property type="protein sequence ID" value="OGE94436.1"/>
    <property type="molecule type" value="Genomic_DNA"/>
</dbReference>
<dbReference type="AlphaFoldDB" id="A0A1F5PWZ8"/>
<gene>
    <name evidence="1" type="ORF">A3B10_01390</name>
</gene>
<name>A0A1F5PWZ8_9BACT</name>
<reference evidence="1 2" key="1">
    <citation type="journal article" date="2016" name="Nat. Commun.">
        <title>Thousands of microbial genomes shed light on interconnected biogeochemical processes in an aquifer system.</title>
        <authorList>
            <person name="Anantharaman K."/>
            <person name="Brown C.T."/>
            <person name="Hug L.A."/>
            <person name="Sharon I."/>
            <person name="Castelle C.J."/>
            <person name="Probst A.J."/>
            <person name="Thomas B.C."/>
            <person name="Singh A."/>
            <person name="Wilkins M.J."/>
            <person name="Karaoz U."/>
            <person name="Brodie E.L."/>
            <person name="Williams K.H."/>
            <person name="Hubbard S.S."/>
            <person name="Banfield J.F."/>
        </authorList>
    </citation>
    <scope>NUCLEOTIDE SEQUENCE [LARGE SCALE GENOMIC DNA]</scope>
</reference>
<dbReference type="STRING" id="1817841.A3B10_01390"/>
<organism evidence="1 2">
    <name type="scientific">Candidatus Doudnabacteria bacterium RIFCSPLOWO2_01_FULL_44_21</name>
    <dbReference type="NCBI Taxonomy" id="1817841"/>
    <lineage>
        <taxon>Bacteria</taxon>
        <taxon>Candidatus Doudnaibacteriota</taxon>
    </lineage>
</organism>
<comment type="caution">
    <text evidence="1">The sequence shown here is derived from an EMBL/GenBank/DDBJ whole genome shotgun (WGS) entry which is preliminary data.</text>
</comment>
<evidence type="ECO:0000313" key="1">
    <source>
        <dbReference type="EMBL" id="OGE94436.1"/>
    </source>
</evidence>
<proteinExistence type="predicted"/>
<accession>A0A1F5PWZ8</accession>